<dbReference type="OrthoDB" id="7785529at2759"/>
<dbReference type="EMBL" id="CAADRA010005648">
    <property type="protein sequence ID" value="VFT91944.1"/>
    <property type="molecule type" value="Genomic_DNA"/>
</dbReference>
<organism evidence="4 5">
    <name type="scientific">Aphanomyces stellatus</name>
    <dbReference type="NCBI Taxonomy" id="120398"/>
    <lineage>
        <taxon>Eukaryota</taxon>
        <taxon>Sar</taxon>
        <taxon>Stramenopiles</taxon>
        <taxon>Oomycota</taxon>
        <taxon>Saprolegniomycetes</taxon>
        <taxon>Saprolegniales</taxon>
        <taxon>Verrucalvaceae</taxon>
        <taxon>Aphanomyces</taxon>
    </lineage>
</organism>
<evidence type="ECO:0000259" key="2">
    <source>
        <dbReference type="Pfam" id="PF00339"/>
    </source>
</evidence>
<dbReference type="InterPro" id="IPR014752">
    <property type="entry name" value="Arrestin-like_C"/>
</dbReference>
<dbReference type="GO" id="GO:0005737">
    <property type="term" value="C:cytoplasm"/>
    <property type="evidence" value="ECO:0007669"/>
    <property type="project" value="TreeGrafter"/>
</dbReference>
<evidence type="ECO:0000313" key="3">
    <source>
        <dbReference type="EMBL" id="KAF0693951.1"/>
    </source>
</evidence>
<dbReference type="Pfam" id="PF00339">
    <property type="entry name" value="Arrestin_N"/>
    <property type="match status" value="1"/>
</dbReference>
<dbReference type="InterPro" id="IPR011021">
    <property type="entry name" value="Arrestin-like_N"/>
</dbReference>
<reference evidence="3" key="2">
    <citation type="submission" date="2019-06" db="EMBL/GenBank/DDBJ databases">
        <title>Genomics analysis of Aphanomyces spp. identifies a new class of oomycete effector associated with host adaptation.</title>
        <authorList>
            <person name="Gaulin E."/>
        </authorList>
    </citation>
    <scope>NUCLEOTIDE SEQUENCE</scope>
    <source>
        <strain evidence="3">CBS 578.67</strain>
    </source>
</reference>
<evidence type="ECO:0000256" key="1">
    <source>
        <dbReference type="SAM" id="MobiDB-lite"/>
    </source>
</evidence>
<feature type="domain" description="Arrestin-like N-terminal" evidence="2">
    <location>
        <begin position="22"/>
        <end position="127"/>
    </location>
</feature>
<evidence type="ECO:0000313" key="5">
    <source>
        <dbReference type="Proteomes" id="UP000332933"/>
    </source>
</evidence>
<feature type="region of interest" description="Disordered" evidence="1">
    <location>
        <begin position="318"/>
        <end position="352"/>
    </location>
</feature>
<sequence>MGLIGNILGFQGKGKIDVVVDRPYYVSGELVKGKILVDVISPIQCNEVVLLASGKEKVEWKDGGKTHSGLVEFFKKKIVLFCVEVMLQPGTYEYPFEYQLPEALPGSFDAKRSGIVAKIEYSMTGTVIVDGVFARDLMKKTILTLFAHHVSTILTPSVDSTSQQVTFLWCFDHGRAAFKATIDKVRYDPTETPHVHCDVQNGSRANVRGLKCVLVRTESLSSDGATKTFYTELCVATFGGVPAHAVLSETFPFALTTKDLVPSTRGSFLDVGYVVRVHGDLPNAPPVVLSLPIEIAPPTLVLSAATSSTKAKVVVMPTDGTTTRPPIVMATDGTTGNVDEPPSTSTPRGGRRLSVVGQKPLVVASPEAASDPMPLQPPTPTQQAQQQLILQNYIQNQMLTNPPVTMYASPTTRGQPAPQPMTYPQPSSPIMPMPYQTSYQQPPMMVYQPPMVVMQNQTQMMMPAYQQPPMMMTMQNQPQTMMTMPGMVQPMVEIVYDPSRGIYDPRRADGLMY</sequence>
<proteinExistence type="predicted"/>
<dbReference type="GO" id="GO:0015031">
    <property type="term" value="P:protein transport"/>
    <property type="evidence" value="ECO:0007669"/>
    <property type="project" value="TreeGrafter"/>
</dbReference>
<dbReference type="InterPro" id="IPR050357">
    <property type="entry name" value="Arrestin_domain-protein"/>
</dbReference>
<evidence type="ECO:0000313" key="4">
    <source>
        <dbReference type="EMBL" id="VFT91944.1"/>
    </source>
</evidence>
<protein>
    <submittedName>
        <fullName evidence="4">Aste57867_15134 protein</fullName>
    </submittedName>
</protein>
<dbReference type="Proteomes" id="UP000332933">
    <property type="component" value="Unassembled WGS sequence"/>
</dbReference>
<name>A0A485L491_9STRA</name>
<dbReference type="InterPro" id="IPR014756">
    <property type="entry name" value="Ig_E-set"/>
</dbReference>
<accession>A0A485L491</accession>
<feature type="compositionally biased region" description="Polar residues" evidence="1">
    <location>
        <begin position="332"/>
        <end position="347"/>
    </location>
</feature>
<dbReference type="AlphaFoldDB" id="A0A485L491"/>
<dbReference type="SUPFAM" id="SSF81296">
    <property type="entry name" value="E set domains"/>
    <property type="match status" value="2"/>
</dbReference>
<dbReference type="PANTHER" id="PTHR11188:SF17">
    <property type="entry name" value="FI21816P1"/>
    <property type="match status" value="1"/>
</dbReference>
<dbReference type="EMBL" id="VJMH01005627">
    <property type="protein sequence ID" value="KAF0693951.1"/>
    <property type="molecule type" value="Genomic_DNA"/>
</dbReference>
<gene>
    <name evidence="4" type="primary">Aste57867_15134</name>
    <name evidence="3" type="ORF">As57867_015078</name>
    <name evidence="4" type="ORF">ASTE57867_15134</name>
</gene>
<keyword evidence="5" id="KW-1185">Reference proteome</keyword>
<dbReference type="PANTHER" id="PTHR11188">
    <property type="entry name" value="ARRESTIN DOMAIN CONTAINING PROTEIN"/>
    <property type="match status" value="1"/>
</dbReference>
<dbReference type="Gene3D" id="2.60.40.640">
    <property type="match status" value="2"/>
</dbReference>
<reference evidence="4 5" key="1">
    <citation type="submission" date="2019-03" db="EMBL/GenBank/DDBJ databases">
        <authorList>
            <person name="Gaulin E."/>
            <person name="Dumas B."/>
        </authorList>
    </citation>
    <scope>NUCLEOTIDE SEQUENCE [LARGE SCALE GENOMIC DNA]</scope>
    <source>
        <strain evidence="4">CBS 568.67</strain>
    </source>
</reference>